<keyword evidence="2" id="KW-1185">Reference proteome</keyword>
<keyword evidence="1" id="KW-0614">Plasmid</keyword>
<geneLocation type="plasmid" evidence="1 2">
    <name>pDOK1-4-3</name>
</geneLocation>
<organism evidence="1 2">
    <name type="scientific">Tateyamaria omphalii</name>
    <dbReference type="NCBI Taxonomy" id="299262"/>
    <lineage>
        <taxon>Bacteria</taxon>
        <taxon>Pseudomonadati</taxon>
        <taxon>Pseudomonadota</taxon>
        <taxon>Alphaproteobacteria</taxon>
        <taxon>Rhodobacterales</taxon>
        <taxon>Roseobacteraceae</taxon>
        <taxon>Tateyamaria</taxon>
    </lineage>
</organism>
<dbReference type="EMBL" id="CP019315">
    <property type="protein sequence ID" value="APX14210.1"/>
    <property type="molecule type" value="Genomic_DNA"/>
</dbReference>
<sequence>MTLAHLSIDAHDPQHVATVLAHVMGGTALPFPPCPGACIAFDAADDGTAIEVYPIGTHVQRGADQIAFAPGPLSDSPVATHICLTSALPEPQLLTIGAHNGWTARTCNRGPFSCVEIWLENRVLIEVLDPAMTEDYRQNMSAAQWRAMFGMAEKDS</sequence>
<gene>
    <name evidence="1" type="ORF">BWR18_20340</name>
</gene>
<dbReference type="Proteomes" id="UP000186336">
    <property type="component" value="Plasmid pDOK1-4-3"/>
</dbReference>
<dbReference type="KEGG" id="tom:BWR18_20340"/>
<reference evidence="1 2" key="1">
    <citation type="submission" date="2017-01" db="EMBL/GenBank/DDBJ databases">
        <title>Complete genome of Tateyamaria omphalii DOK1-4 isolated from seawater in Dokdo.</title>
        <authorList>
            <person name="Kim J.H."/>
            <person name="Chi W.-J."/>
        </authorList>
    </citation>
    <scope>NUCLEOTIDE SEQUENCE [LARGE SCALE GENOMIC DNA]</scope>
    <source>
        <strain evidence="1 2">DOK1-4</strain>
        <plasmid evidence="1 2">pDOK1-4-3</plasmid>
    </source>
</reference>
<dbReference type="RefSeq" id="WP_076630677.1">
    <property type="nucleotide sequence ID" value="NZ_CP019315.1"/>
</dbReference>
<evidence type="ECO:0000313" key="2">
    <source>
        <dbReference type="Proteomes" id="UP000186336"/>
    </source>
</evidence>
<dbReference type="OrthoDB" id="512901at2"/>
<protein>
    <submittedName>
        <fullName evidence="1">Uncharacterized protein</fullName>
    </submittedName>
</protein>
<proteinExistence type="predicted"/>
<name>A0A1P8N1L5_9RHOB</name>
<evidence type="ECO:0000313" key="1">
    <source>
        <dbReference type="EMBL" id="APX14210.1"/>
    </source>
</evidence>
<accession>A0A1P8N1L5</accession>
<dbReference type="AlphaFoldDB" id="A0A1P8N1L5"/>